<feature type="compositionally biased region" description="Acidic residues" evidence="1">
    <location>
        <begin position="60"/>
        <end position="71"/>
    </location>
</feature>
<gene>
    <name evidence="2" type="ORF">GSI_13748</name>
</gene>
<comment type="caution">
    <text evidence="2">The sequence shown here is derived from an EMBL/GenBank/DDBJ whole genome shotgun (WGS) entry which is preliminary data.</text>
</comment>
<dbReference type="STRING" id="1077348.A0A2G8RR62"/>
<protein>
    <submittedName>
        <fullName evidence="2">Uncharacterized protein</fullName>
    </submittedName>
</protein>
<keyword evidence="3" id="KW-1185">Reference proteome</keyword>
<feature type="region of interest" description="Disordered" evidence="1">
    <location>
        <begin position="13"/>
        <end position="72"/>
    </location>
</feature>
<evidence type="ECO:0000313" key="2">
    <source>
        <dbReference type="EMBL" id="PIL23997.1"/>
    </source>
</evidence>
<dbReference type="OrthoDB" id="3364132at2759"/>
<sequence>MVATLIPEVLRAGGIAPLPPRPSKRPFDVRDADWEGAGQSDPKRARGDVEDRRTVKPEESDGDDEEDEEEDRAVFLQEQIVMLQSQLAQVQAKRSKPIIKREPSPIHVPFNWSNEVIDLT</sequence>
<dbReference type="EMBL" id="AYKW01000067">
    <property type="protein sequence ID" value="PIL23997.1"/>
    <property type="molecule type" value="Genomic_DNA"/>
</dbReference>
<name>A0A2G8RR62_9APHY</name>
<evidence type="ECO:0000256" key="1">
    <source>
        <dbReference type="SAM" id="MobiDB-lite"/>
    </source>
</evidence>
<feature type="compositionally biased region" description="Basic and acidic residues" evidence="1">
    <location>
        <begin position="41"/>
        <end position="59"/>
    </location>
</feature>
<evidence type="ECO:0000313" key="3">
    <source>
        <dbReference type="Proteomes" id="UP000230002"/>
    </source>
</evidence>
<organism evidence="2 3">
    <name type="scientific">Ganoderma sinense ZZ0214-1</name>
    <dbReference type="NCBI Taxonomy" id="1077348"/>
    <lineage>
        <taxon>Eukaryota</taxon>
        <taxon>Fungi</taxon>
        <taxon>Dikarya</taxon>
        <taxon>Basidiomycota</taxon>
        <taxon>Agaricomycotina</taxon>
        <taxon>Agaricomycetes</taxon>
        <taxon>Polyporales</taxon>
        <taxon>Polyporaceae</taxon>
        <taxon>Ganoderma</taxon>
    </lineage>
</organism>
<proteinExistence type="predicted"/>
<dbReference type="AlphaFoldDB" id="A0A2G8RR62"/>
<reference evidence="2 3" key="1">
    <citation type="journal article" date="2015" name="Sci. Rep.">
        <title>Chromosome-level genome map provides insights into diverse defense mechanisms in the medicinal fungus Ganoderma sinense.</title>
        <authorList>
            <person name="Zhu Y."/>
            <person name="Xu J."/>
            <person name="Sun C."/>
            <person name="Zhou S."/>
            <person name="Xu H."/>
            <person name="Nelson D.R."/>
            <person name="Qian J."/>
            <person name="Song J."/>
            <person name="Luo H."/>
            <person name="Xiang L."/>
            <person name="Li Y."/>
            <person name="Xu Z."/>
            <person name="Ji A."/>
            <person name="Wang L."/>
            <person name="Lu S."/>
            <person name="Hayward A."/>
            <person name="Sun W."/>
            <person name="Li X."/>
            <person name="Schwartz D.C."/>
            <person name="Wang Y."/>
            <person name="Chen S."/>
        </authorList>
    </citation>
    <scope>NUCLEOTIDE SEQUENCE [LARGE SCALE GENOMIC DNA]</scope>
    <source>
        <strain evidence="2 3">ZZ0214-1</strain>
    </source>
</reference>
<dbReference type="Proteomes" id="UP000230002">
    <property type="component" value="Unassembled WGS sequence"/>
</dbReference>
<accession>A0A2G8RR62</accession>